<protein>
    <submittedName>
        <fullName evidence="2">Uncharacterized protein</fullName>
    </submittedName>
</protein>
<keyword evidence="1" id="KW-0812">Transmembrane</keyword>
<gene>
    <name evidence="2" type="ORF">ETD96_29205</name>
</gene>
<evidence type="ECO:0000313" key="2">
    <source>
        <dbReference type="EMBL" id="TMR32578.1"/>
    </source>
</evidence>
<reference evidence="2 3" key="1">
    <citation type="submission" date="2019-05" db="EMBL/GenBank/DDBJ databases">
        <title>Draft genome sequence of Actinomadura geliboluensis A8036.</title>
        <authorList>
            <person name="Saricaoglu S."/>
            <person name="Isik K."/>
        </authorList>
    </citation>
    <scope>NUCLEOTIDE SEQUENCE [LARGE SCALE GENOMIC DNA]</scope>
    <source>
        <strain evidence="2 3">A8036</strain>
    </source>
</reference>
<dbReference type="Proteomes" id="UP000305238">
    <property type="component" value="Unassembled WGS sequence"/>
</dbReference>
<dbReference type="AlphaFoldDB" id="A0A5S4GHY1"/>
<dbReference type="EMBL" id="VCKZ01000261">
    <property type="protein sequence ID" value="TMR32578.1"/>
    <property type="molecule type" value="Genomic_DNA"/>
</dbReference>
<keyword evidence="1" id="KW-0472">Membrane</keyword>
<organism evidence="2 3">
    <name type="scientific">Actinomadura geliboluensis</name>
    <dbReference type="NCBI Taxonomy" id="882440"/>
    <lineage>
        <taxon>Bacteria</taxon>
        <taxon>Bacillati</taxon>
        <taxon>Actinomycetota</taxon>
        <taxon>Actinomycetes</taxon>
        <taxon>Streptosporangiales</taxon>
        <taxon>Thermomonosporaceae</taxon>
        <taxon>Actinomadura</taxon>
    </lineage>
</organism>
<keyword evidence="1" id="KW-1133">Transmembrane helix</keyword>
<evidence type="ECO:0000313" key="3">
    <source>
        <dbReference type="Proteomes" id="UP000305238"/>
    </source>
</evidence>
<comment type="caution">
    <text evidence="2">The sequence shown here is derived from an EMBL/GenBank/DDBJ whole genome shotgun (WGS) entry which is preliminary data.</text>
</comment>
<accession>A0A5S4GHY1</accession>
<feature type="transmembrane region" description="Helical" evidence="1">
    <location>
        <begin position="56"/>
        <end position="72"/>
    </location>
</feature>
<evidence type="ECO:0000256" key="1">
    <source>
        <dbReference type="SAM" id="Phobius"/>
    </source>
</evidence>
<name>A0A5S4GHY1_9ACTN</name>
<proteinExistence type="predicted"/>
<sequence>MRRAMSGRAAEAGLGAVRRVHRQHRGRPDWTDLVPWVFGFAMAAGVAAAFDWRFVLLLPALVWAGLACWVRFGPVDGPRHRFAICEDGLLVWARDAATAVPWDSLTTPDWGPKRRVVRLAWTDGAEERSVFVGPVNAPRDLGRAVERRGPVRASLRPRLVAGAAGMAVLVLVGWIVQPWLVRAVLGERPEQLQDLARLCWRQDRPFERAAKHGGAGPHPLVFFREGAGRPQYATAGVGAKRPAPDEVELVACSYPAGRVSDKPIKVCMYEGGLRFETFQGRHRLEVYEARTGRRVGRRTLTGLAGVGECAPAKLAYGEPPYDRHEVETYPSMADYQAALQPFITR</sequence>
<feature type="transmembrane region" description="Helical" evidence="1">
    <location>
        <begin position="159"/>
        <end position="180"/>
    </location>
</feature>
<feature type="transmembrane region" description="Helical" evidence="1">
    <location>
        <begin position="33"/>
        <end position="50"/>
    </location>
</feature>
<keyword evidence="3" id="KW-1185">Reference proteome</keyword>